<evidence type="ECO:0000256" key="1">
    <source>
        <dbReference type="ARBA" id="ARBA00007448"/>
    </source>
</evidence>
<proteinExistence type="inferred from homology"/>
<accession>A0A0M0JPW1</accession>
<dbReference type="EMBL" id="JWZX01002536">
    <property type="protein sequence ID" value="KOO28626.1"/>
    <property type="molecule type" value="Genomic_DNA"/>
</dbReference>
<evidence type="ECO:0000313" key="3">
    <source>
        <dbReference type="EMBL" id="KOO28626.1"/>
    </source>
</evidence>
<comment type="caution">
    <text evidence="3">The sequence shown here is derived from an EMBL/GenBank/DDBJ whole genome shotgun (WGS) entry which is preliminary data.</text>
</comment>
<dbReference type="InterPro" id="IPR003959">
    <property type="entry name" value="ATPase_AAA_core"/>
</dbReference>
<name>A0A0M0JPW1_9EUKA</name>
<comment type="similarity">
    <text evidence="1">Belongs to the AAA ATPase family. BCS1 subfamily.</text>
</comment>
<evidence type="ECO:0000313" key="4">
    <source>
        <dbReference type="Proteomes" id="UP000037460"/>
    </source>
</evidence>
<dbReference type="PANTHER" id="PTHR23070">
    <property type="entry name" value="BCS1 AAA-TYPE ATPASE"/>
    <property type="match status" value="1"/>
</dbReference>
<sequence length="378" mass="41144">MPTPTNSEFEYMPAPNRLQLLTRTTPFDPAVLASAGLDVSSLIAAELKGSELIGLVTSYLASDKCQNTKSFELGIGSGKRGKGGCCDISDDGEGIEVYRNSSKSLGLGVFEINFHDEKIHALHQTIGEVVGTDCGATLMKSLVLLAKDIQLISAFCDELIAEADKPEPFKFTVYRFAVQHQYWRKSEVVEARPIESVVLPAAMKSRLVGDLSDFLSSGTKKWYAEHGIPYKRSFLLHGTPGAGKTSLIQALAGKFKRNVCYLSPSHPDFTDDGLKAAVQRVPTDSIIVLEDVDGIAAAHRVKKDGDKSALTFSGMLNALDGVGGQRGQIFILTTNHRENLDAALIRNGRVDLHVEFTDATEEQMEYTAYVQNKIVCTP</sequence>
<keyword evidence="4" id="KW-1185">Reference proteome</keyword>
<evidence type="ECO:0000259" key="2">
    <source>
        <dbReference type="SMART" id="SM00382"/>
    </source>
</evidence>
<dbReference type="OrthoDB" id="10251412at2759"/>
<reference evidence="4" key="1">
    <citation type="journal article" date="2015" name="PLoS Genet.">
        <title>Genome Sequence and Transcriptome Analyses of Chrysochromulina tobin: Metabolic Tools for Enhanced Algal Fitness in the Prominent Order Prymnesiales (Haptophyceae).</title>
        <authorList>
            <person name="Hovde B.T."/>
            <person name="Deodato C.R."/>
            <person name="Hunsperger H.M."/>
            <person name="Ryken S.A."/>
            <person name="Yost W."/>
            <person name="Jha R.K."/>
            <person name="Patterson J."/>
            <person name="Monnat R.J. Jr."/>
            <person name="Barlow S.B."/>
            <person name="Starkenburg S.R."/>
            <person name="Cattolico R.A."/>
        </authorList>
    </citation>
    <scope>NUCLEOTIDE SEQUENCE</scope>
    <source>
        <strain evidence="4">CCMP291</strain>
    </source>
</reference>
<dbReference type="InterPro" id="IPR027417">
    <property type="entry name" value="P-loop_NTPase"/>
</dbReference>
<gene>
    <name evidence="3" type="ORF">Ctob_009777</name>
</gene>
<dbReference type="GO" id="GO:0005524">
    <property type="term" value="F:ATP binding"/>
    <property type="evidence" value="ECO:0007669"/>
    <property type="project" value="InterPro"/>
</dbReference>
<dbReference type="GO" id="GO:0016887">
    <property type="term" value="F:ATP hydrolysis activity"/>
    <property type="evidence" value="ECO:0007669"/>
    <property type="project" value="InterPro"/>
</dbReference>
<protein>
    <submittedName>
        <fullName evidence="3">Mitochondrial chaperone bcs1</fullName>
    </submittedName>
</protein>
<dbReference type="AlphaFoldDB" id="A0A0M0JPW1"/>
<dbReference type="SUPFAM" id="SSF52540">
    <property type="entry name" value="P-loop containing nucleoside triphosphate hydrolases"/>
    <property type="match status" value="1"/>
</dbReference>
<dbReference type="InterPro" id="IPR050747">
    <property type="entry name" value="Mitochondrial_chaperone_BCS1"/>
</dbReference>
<organism evidence="3 4">
    <name type="scientific">Chrysochromulina tobinii</name>
    <dbReference type="NCBI Taxonomy" id="1460289"/>
    <lineage>
        <taxon>Eukaryota</taxon>
        <taxon>Haptista</taxon>
        <taxon>Haptophyta</taxon>
        <taxon>Prymnesiophyceae</taxon>
        <taxon>Prymnesiales</taxon>
        <taxon>Chrysochromulinaceae</taxon>
        <taxon>Chrysochromulina</taxon>
    </lineage>
</organism>
<dbReference type="SMART" id="SM00382">
    <property type="entry name" value="AAA"/>
    <property type="match status" value="1"/>
</dbReference>
<dbReference type="Gene3D" id="3.40.50.300">
    <property type="entry name" value="P-loop containing nucleotide triphosphate hydrolases"/>
    <property type="match status" value="1"/>
</dbReference>
<dbReference type="Proteomes" id="UP000037460">
    <property type="component" value="Unassembled WGS sequence"/>
</dbReference>
<dbReference type="Pfam" id="PF00004">
    <property type="entry name" value="AAA"/>
    <property type="match status" value="1"/>
</dbReference>
<feature type="domain" description="AAA+ ATPase" evidence="2">
    <location>
        <begin position="230"/>
        <end position="360"/>
    </location>
</feature>
<dbReference type="InterPro" id="IPR003593">
    <property type="entry name" value="AAA+_ATPase"/>
</dbReference>